<evidence type="ECO:0000256" key="5">
    <source>
        <dbReference type="ARBA" id="ARBA00030436"/>
    </source>
</evidence>
<keyword evidence="3" id="KW-0808">Transferase</keyword>
<proteinExistence type="predicted"/>
<evidence type="ECO:0000256" key="1">
    <source>
        <dbReference type="ARBA" id="ARBA00012494"/>
    </source>
</evidence>
<evidence type="ECO:0000256" key="2">
    <source>
        <dbReference type="ARBA" id="ARBA00018602"/>
    </source>
</evidence>
<reference evidence="9" key="1">
    <citation type="submission" date="2022-11" db="EMBL/GenBank/DDBJ databases">
        <authorList>
            <person name="Mifsud CO J."/>
            <person name="Holmes C E."/>
            <person name="Gallagher V R."/>
            <person name="Geoghegan L J."/>
        </authorList>
    </citation>
    <scope>NUCLEOTIDE SEQUENCE</scope>
</reference>
<protein>
    <recommendedName>
        <fullName evidence="2">RNA-directed RNA polymerase L</fullName>
        <ecNumber evidence="1">2.7.7.48</ecNumber>
    </recommendedName>
    <alternativeName>
        <fullName evidence="4">Large structural protein</fullName>
    </alternativeName>
    <alternativeName>
        <fullName evidence="6">Replicase</fullName>
    </alternativeName>
    <alternativeName>
        <fullName evidence="5">Transcriptase</fullName>
    </alternativeName>
</protein>
<dbReference type="InterPro" id="IPR007322">
    <property type="entry name" value="RNA_pol_bunyavir"/>
</dbReference>
<sequence>MEEDDIENEALDAFNESRSVEDTSPNRESCCRIVSYYAEGLQEIKSDPKNYYYRTLSVLTSSLAIPDIECQLNVIRNSYITACFLKQNKLISLDMSIHFVDLFFRTRHELFFISSMSCLGVDSSKSDVKFCDVLPIDSVRTPDYIYKDGTTVVVLECTATSNILKAAQSKGISDYGYSGKYDSELAELSSLGFNCSYFVLAFDVHDINNKGYIKTLKEASLIIGCEIDKSNLYRLESLRKEFIKCTSTFYSIFGSDISGLFNDSYQIFSDNSEKVKEFLDDSEKETQGNFRIISISQSLFDSISRSWSRMHRILEYSFQEHGEVKMIPYFEISGSKFGFEQNPDGLYPQEWTEVLVYENKSVFCSKIKTYYKSTLVDNPSSDIEFFSFENLSEGQSQVEARASSEPILFHHMEMGIFLDVFVVEVKQRSASIAIAKACSKYEDSNYESKIIDMINQFDGEVASSSVNESLGNFKSSMLAKCQLNMDMCEKAINALKAKQEIMNPSVVADQIILYKAKQPFIFPVRSIYPESYSTYKSKPTIALNALSETKVGPYTDKVISIASGHSFEWGTKQRMKPKDLLIGEQAIKTIQSEVLAIQKKVAFDGKTKRIPKAKEIDECKPLLKKIADLSLQLRKKHGKDFFERKEISTIRIKTSGKSLMSSDFEKEMEHFKSGDERSVYKGVSGVIDFDESSKMYENLRSFLLSPSAAICPDELYDQSVGSDIPLLKHLKEDYLSHYKDYYTYLKNTNIYHACCFISRYCHTLLYLSQTTLNSDYVTVDNLGYSDCIIICKGGKKIFPTRRSKLHRIFYPASKSVTDMFFIKNLDSSFRRVNFQGRDYIMTPWIMLHETMVTDGLSFLYKMMGFALMTIKEGFDFNTSLNRCFFNIILAIHGRRQTEVCLHNLRYIMVNCLADLTDLETMLPEFAGFNYDSFQSYIRGCIINRFGDFFKSSQKIKIESKKRNIREVFSESGMLHLFNLHSVDTLEDFSMAVYSTYLMSKAPVTQNLEQVANLKSMLETHKVFKSESSDSVDERKNLNYFCAGGNIYNYYDNLCKSDFNFDPSYMIHLGKFAKDYLQSKVTSADLEVEWSKELNKPWDSMANSSGLRGEGKEFFGRKGYYIVYDEVLKEKRFEEFLVELGENTLDERKIKKYNQTFREKIANKELSTIIFHVVDKIQRGGKREIFVMDKMTKVHQQVIENFMGILCKKCPTEMISTPSNKRLHSVHSRVFETKHEEGNEQYYWVLDCRKWAPRSMLEKFIFFISGMRGYLPETFIHHCYNFFSLMLKKQTHTRPHIVDIIKKSKSNDWIDYSVLISDESKGSVYFEMSYSWMMGIFNYFSSLVHVMNQLHASNVIYNTTMMNYKAFTTLSPIAHSDDSAAKQSVPNKELMIRSIMIYEILLKAANHLFSRKKSNIGPVYFEFLSILYMGGELLPLLPKFLGSFSFHPTDEGYCSDILDSYSKVNELVTNGSTFQQAYVSMKIQSMIVWRFYFGSGRRMNYEIPPQMFGAPDPHPICVILSGSDSDTLRLVSGLDGKLKLNKLSFIYESITVKDEDEMSIFGPLVTSANIKPGNGVKAHRSFIPGNSNISWTLKNVNFGNTYISAFQYVNKLKNPGFIASLQDDNLTRRISRSYYFRDYSVMDTRFGKMKQSELMNLVSIAFNVDDKELFDNLNIPDSESIRAELTSKIQNETKNYEIVRMLHSELMGLMDYWRLMDYDQENINFSKKTTKPIHISLQKTMTGISTRFEPAVLSSWVKEPQYRRMLPNTQGCLSAESELRQLLLDYGLDTDDLTVQTLHHILRRIKSKSSSNIYCYGNVPSGLREINTYQDVTLLLAHNSFENRFINGLTLPLGRMINVAAQQVMPELKLEEVQITCGLMNVWLTAYNTLDSQKFEDFLRLDFDTPEFLQSSETTNNPATIAANMRDYWIKRRSIGDYFLPLINLFLSACEDGRIRPSILSKSYFHCFTKRQSLMQDRWVGVGNIYVNLGESKVVVCLRGKTVNRLIFQSNTLVLTKVQINFLNFVLSSAECPFILDSMIPPPTDNKDIKLFGLSIDNEYMITEARNLKACIPELVIEPTLGCKLVDLEVMSFKMMPRMKIEAGFRDGFGNLERFVINLFTVDVEKSIYLARKYFSNTKNNEMISSFWNVDRENYIIDLISDGLEVDVYVSPTEIFKHYEYSKLFEIMQTCEKMEICKVRGVKVRDKSFPAQEGGILDMLIKYQMEFPDFNFKWDRVITPDLMALKSKQPEAFITGMVNKIRERYDALYTMTEKSQIIRELSRIIEIGEDGNREMELMTVMANWGYTGYAGAMESISEDGVGLISTRIFREYNIDFQYMKEFSDMFVKLLKALFNVILENQSEFLIGFDNRDWSGFVRFNQKNLKSFLISVIHNLTMSLYYKNPGQTSMTISPLDIFFYTAIPIIYGNPTMFDGLKAELSCHYLLSSFVNPSTSMEEIFLSYRCLLHCFRLSNKQGQPIDTSIRRVNQTDYTLPVVYTRDLCKQLGINFNIKKANYHGCFSDEFLTRLYRSYNVSFSGVNYSLWFKKVNYKALERVKFNHRFQFKQMLTEDFLESENFEEINIELSSGDPDIDEIETQIQDYELDIYNSEGVYNRWLSGKMYKQVRVSVLNFVGQMNPSDLLQYTRQAGNDVLILMSCLHLPLLVNPANYMFFQFVDHDWYNHSLNKHDHIIAVVLSNNIKQPQVWEQTLGAVLINKSSILKSIRINGVSKGRTQADDDYDSYNVINEGDPDLVERWNKEVEFTSTDVVASEQDPGAQGEVGSSSGVAEGQDDQETENYRSKLIDLGFEEESVNSFILMYEKAKTMRMGNQKEMFLNIILKLFSKQNLIKSIKNVTNEMLKMPLTEEQLSRIFQVPFYFGSQIGKDSTLKNNALKDKKLYSEIDSLTGHMCSKVISGTLTISPKYKSRLTTNIRLCNKLIKITSNNKSQKRFLIDFYTLLLNDAHVASDSKNNEEWAEVMALMNQFVDDDDEDVKDETNIYDVSVEKGRLPYRLVADFKRFE</sequence>
<gene>
    <name evidence="9" type="primary">RNA-dependent RNA polymerase</name>
</gene>
<evidence type="ECO:0000256" key="7">
    <source>
        <dbReference type="SAM" id="MobiDB-lite"/>
    </source>
</evidence>
<dbReference type="PROSITE" id="PS50525">
    <property type="entry name" value="RDRP_SSRNA_NEG_SEG"/>
    <property type="match status" value="1"/>
</dbReference>
<evidence type="ECO:0000259" key="8">
    <source>
        <dbReference type="PROSITE" id="PS50525"/>
    </source>
</evidence>
<evidence type="ECO:0000256" key="4">
    <source>
        <dbReference type="ARBA" id="ARBA00030285"/>
    </source>
</evidence>
<name>A0A9C7LLT3_9VIRU</name>
<dbReference type="Pfam" id="PF04196">
    <property type="entry name" value="Bunya_RdRp"/>
    <property type="match status" value="1"/>
</dbReference>
<evidence type="ECO:0000256" key="3">
    <source>
        <dbReference type="ARBA" id="ARBA00022679"/>
    </source>
</evidence>
<evidence type="ECO:0000256" key="6">
    <source>
        <dbReference type="ARBA" id="ARBA00031012"/>
    </source>
</evidence>
<dbReference type="EMBL" id="OX380422">
    <property type="protein sequence ID" value="CAI5383925.1"/>
    <property type="molecule type" value="Genomic_RNA"/>
</dbReference>
<dbReference type="EC" id="2.7.7.48" evidence="1"/>
<keyword evidence="9" id="KW-0696">RNA-directed RNA polymerase</keyword>
<dbReference type="InterPro" id="IPR007099">
    <property type="entry name" value="RNA-dir_pol_NSvirus"/>
</dbReference>
<organism evidence="9">
    <name type="scientific">Liverwort associated bunyavirus 3</name>
    <dbReference type="NCBI Taxonomy" id="2933081"/>
    <lineage>
        <taxon>Viruses</taxon>
        <taxon>Riboviria</taxon>
        <taxon>Orthornavirae</taxon>
        <taxon>Negarnaviricota</taxon>
        <taxon>Polyploviricotina</taxon>
        <taxon>Ellioviricetes</taxon>
        <taxon>Bunyavirales</taxon>
    </lineage>
</organism>
<feature type="domain" description="RdRp catalytic" evidence="8">
    <location>
        <begin position="1226"/>
        <end position="1414"/>
    </location>
</feature>
<feature type="compositionally biased region" description="Low complexity" evidence="7">
    <location>
        <begin position="2775"/>
        <end position="2788"/>
    </location>
</feature>
<dbReference type="GO" id="GO:0006351">
    <property type="term" value="P:DNA-templated transcription"/>
    <property type="evidence" value="ECO:0007669"/>
    <property type="project" value="InterPro"/>
</dbReference>
<feature type="region of interest" description="Disordered" evidence="7">
    <location>
        <begin position="2767"/>
        <end position="2795"/>
    </location>
</feature>
<dbReference type="GO" id="GO:0003968">
    <property type="term" value="F:RNA-directed RNA polymerase activity"/>
    <property type="evidence" value="ECO:0007669"/>
    <property type="project" value="UniProtKB-KW"/>
</dbReference>
<dbReference type="GO" id="GO:0039694">
    <property type="term" value="P:viral RNA genome replication"/>
    <property type="evidence" value="ECO:0007669"/>
    <property type="project" value="InterPro"/>
</dbReference>
<accession>A0A9C7LLT3</accession>
<keyword evidence="9" id="KW-0548">Nucleotidyltransferase</keyword>
<evidence type="ECO:0000313" key="9">
    <source>
        <dbReference type="EMBL" id="CAI5383925.1"/>
    </source>
</evidence>